<proteinExistence type="predicted"/>
<protein>
    <recommendedName>
        <fullName evidence="4">Secreted protein</fullName>
    </recommendedName>
</protein>
<dbReference type="RefSeq" id="WP_228427113.1">
    <property type="nucleotide sequence ID" value="NZ_JAJFNJ020000003.1"/>
</dbReference>
<sequence length="127" mass="13297">MRLVRYLIVLIVLLSTSAWAAPTQPELPGAWARAALHTLPPSERDLKVLITPCAVAPQAAASLPCASLAIAVGSMTCARNRPCPPWNGHGGVPGGLAIRGQINVAFSNEPEPGVRLQPHAWVRAGAI</sequence>
<reference evidence="2" key="2">
    <citation type="submission" date="2024-01" db="EMBL/GenBank/DDBJ databases">
        <title>Long-read genome sequencing of X. campestris pv. papavericola.</title>
        <authorList>
            <person name="Hussain R.M.F."/>
            <person name="Greer S."/>
            <person name="Harrison J."/>
            <person name="Grant M."/>
            <person name="Vicente J."/>
            <person name="Studholme D.J."/>
        </authorList>
    </citation>
    <scope>NUCLEOTIDE SEQUENCE</scope>
    <source>
        <strain evidence="2">NCPPB 2970</strain>
    </source>
</reference>
<dbReference type="Proteomes" id="UP001297361">
    <property type="component" value="Unassembled WGS sequence"/>
</dbReference>
<keyword evidence="1" id="KW-0732">Signal</keyword>
<evidence type="ECO:0000313" key="3">
    <source>
        <dbReference type="Proteomes" id="UP001297361"/>
    </source>
</evidence>
<name>A0AAJ3CCV8_XANCA</name>
<gene>
    <name evidence="2" type="ORF">LLE72_006620</name>
</gene>
<reference evidence="2" key="1">
    <citation type="submission" date="2021-10" db="EMBL/GenBank/DDBJ databases">
        <authorList>
            <person name="Hussein R."/>
            <person name="Harrison J."/>
            <person name="Studholme D.J."/>
            <person name="Vicente J."/>
            <person name="Grant M."/>
        </authorList>
    </citation>
    <scope>NUCLEOTIDE SEQUENCE</scope>
    <source>
        <strain evidence="2">NCPPB 2970</strain>
    </source>
</reference>
<accession>A0AAJ3CCV8</accession>
<evidence type="ECO:0000313" key="2">
    <source>
        <dbReference type="EMBL" id="MEC3887434.1"/>
    </source>
</evidence>
<organism evidence="2 3">
    <name type="scientific">Xanthomonas campestris pv. papavericola</name>
    <dbReference type="NCBI Taxonomy" id="487881"/>
    <lineage>
        <taxon>Bacteria</taxon>
        <taxon>Pseudomonadati</taxon>
        <taxon>Pseudomonadota</taxon>
        <taxon>Gammaproteobacteria</taxon>
        <taxon>Lysobacterales</taxon>
        <taxon>Lysobacteraceae</taxon>
        <taxon>Xanthomonas</taxon>
    </lineage>
</organism>
<dbReference type="AlphaFoldDB" id="A0AAJ3CCV8"/>
<evidence type="ECO:0008006" key="4">
    <source>
        <dbReference type="Google" id="ProtNLM"/>
    </source>
</evidence>
<comment type="caution">
    <text evidence="2">The sequence shown here is derived from an EMBL/GenBank/DDBJ whole genome shotgun (WGS) entry which is preliminary data.</text>
</comment>
<feature type="signal peptide" evidence="1">
    <location>
        <begin position="1"/>
        <end position="20"/>
    </location>
</feature>
<feature type="chain" id="PRO_5042601800" description="Secreted protein" evidence="1">
    <location>
        <begin position="21"/>
        <end position="127"/>
    </location>
</feature>
<dbReference type="EMBL" id="JAJFNJ020000003">
    <property type="protein sequence ID" value="MEC3887434.1"/>
    <property type="molecule type" value="Genomic_DNA"/>
</dbReference>
<evidence type="ECO:0000256" key="1">
    <source>
        <dbReference type="SAM" id="SignalP"/>
    </source>
</evidence>